<comment type="caution">
    <text evidence="1">The sequence shown here is derived from an EMBL/GenBank/DDBJ whole genome shotgun (WGS) entry which is preliminary data.</text>
</comment>
<accession>A0AAD8K977</accession>
<keyword evidence="2" id="KW-1185">Reference proteome</keyword>
<dbReference type="EMBL" id="JAUHHV010000007">
    <property type="protein sequence ID" value="KAK1418670.1"/>
    <property type="molecule type" value="Genomic_DNA"/>
</dbReference>
<dbReference type="Proteomes" id="UP001229421">
    <property type="component" value="Unassembled WGS sequence"/>
</dbReference>
<evidence type="ECO:0000313" key="2">
    <source>
        <dbReference type="Proteomes" id="UP001229421"/>
    </source>
</evidence>
<evidence type="ECO:0000313" key="1">
    <source>
        <dbReference type="EMBL" id="KAK1418670.1"/>
    </source>
</evidence>
<protein>
    <submittedName>
        <fullName evidence="1">Uncharacterized protein</fullName>
    </submittedName>
</protein>
<sequence>MKKKLVVFTRDSLAFCVDYFNHCFPSKLKINVKLETKIDKLSRSCLLCDNIYKVVATKNNLENISQDHACASRSQVFGDINA</sequence>
<reference evidence="1" key="1">
    <citation type="journal article" date="2023" name="bioRxiv">
        <title>Improved chromosome-level genome assembly for marigold (Tagetes erecta).</title>
        <authorList>
            <person name="Jiang F."/>
            <person name="Yuan L."/>
            <person name="Wang S."/>
            <person name="Wang H."/>
            <person name="Xu D."/>
            <person name="Wang A."/>
            <person name="Fan W."/>
        </authorList>
    </citation>
    <scope>NUCLEOTIDE SEQUENCE</scope>
    <source>
        <strain evidence="1">WSJ</strain>
        <tissue evidence="1">Leaf</tissue>
    </source>
</reference>
<gene>
    <name evidence="1" type="ORF">QVD17_27816</name>
</gene>
<name>A0AAD8K977_TARER</name>
<organism evidence="1 2">
    <name type="scientific">Tagetes erecta</name>
    <name type="common">African marigold</name>
    <dbReference type="NCBI Taxonomy" id="13708"/>
    <lineage>
        <taxon>Eukaryota</taxon>
        <taxon>Viridiplantae</taxon>
        <taxon>Streptophyta</taxon>
        <taxon>Embryophyta</taxon>
        <taxon>Tracheophyta</taxon>
        <taxon>Spermatophyta</taxon>
        <taxon>Magnoliopsida</taxon>
        <taxon>eudicotyledons</taxon>
        <taxon>Gunneridae</taxon>
        <taxon>Pentapetalae</taxon>
        <taxon>asterids</taxon>
        <taxon>campanulids</taxon>
        <taxon>Asterales</taxon>
        <taxon>Asteraceae</taxon>
        <taxon>Asteroideae</taxon>
        <taxon>Heliantheae alliance</taxon>
        <taxon>Tageteae</taxon>
        <taxon>Tagetes</taxon>
    </lineage>
</organism>
<dbReference type="AlphaFoldDB" id="A0AAD8K977"/>
<proteinExistence type="predicted"/>